<dbReference type="EMBL" id="CP144749">
    <property type="protein sequence ID" value="WVZ74174.1"/>
    <property type="molecule type" value="Genomic_DNA"/>
</dbReference>
<feature type="compositionally biased region" description="Basic residues" evidence="1">
    <location>
        <begin position="30"/>
        <end position="45"/>
    </location>
</feature>
<evidence type="ECO:0000313" key="3">
    <source>
        <dbReference type="Proteomes" id="UP001341281"/>
    </source>
</evidence>
<reference evidence="2 3" key="1">
    <citation type="submission" date="2024-02" db="EMBL/GenBank/DDBJ databases">
        <title>High-quality chromosome-scale genome assembly of Pensacola bahiagrass (Paspalum notatum Flugge var. saurae).</title>
        <authorList>
            <person name="Vega J.M."/>
            <person name="Podio M."/>
            <person name="Orjuela J."/>
            <person name="Siena L.A."/>
            <person name="Pessino S.C."/>
            <person name="Combes M.C."/>
            <person name="Mariac C."/>
            <person name="Albertini E."/>
            <person name="Pupilli F."/>
            <person name="Ortiz J.P.A."/>
            <person name="Leblanc O."/>
        </authorList>
    </citation>
    <scope>NUCLEOTIDE SEQUENCE [LARGE SCALE GENOMIC DNA]</scope>
    <source>
        <strain evidence="2">R1</strain>
        <tissue evidence="2">Leaf</tissue>
    </source>
</reference>
<gene>
    <name evidence="2" type="ORF">U9M48_022388</name>
</gene>
<feature type="region of interest" description="Disordered" evidence="1">
    <location>
        <begin position="1"/>
        <end position="109"/>
    </location>
</feature>
<name>A0AAQ3THM9_PASNO</name>
<evidence type="ECO:0000313" key="2">
    <source>
        <dbReference type="EMBL" id="WVZ74174.1"/>
    </source>
</evidence>
<organism evidence="2 3">
    <name type="scientific">Paspalum notatum var. saurae</name>
    <dbReference type="NCBI Taxonomy" id="547442"/>
    <lineage>
        <taxon>Eukaryota</taxon>
        <taxon>Viridiplantae</taxon>
        <taxon>Streptophyta</taxon>
        <taxon>Embryophyta</taxon>
        <taxon>Tracheophyta</taxon>
        <taxon>Spermatophyta</taxon>
        <taxon>Magnoliopsida</taxon>
        <taxon>Liliopsida</taxon>
        <taxon>Poales</taxon>
        <taxon>Poaceae</taxon>
        <taxon>PACMAD clade</taxon>
        <taxon>Panicoideae</taxon>
        <taxon>Andropogonodae</taxon>
        <taxon>Paspaleae</taxon>
        <taxon>Paspalinae</taxon>
        <taxon>Paspalum</taxon>
    </lineage>
</organism>
<accession>A0AAQ3THM9</accession>
<feature type="compositionally biased region" description="Low complexity" evidence="1">
    <location>
        <begin position="65"/>
        <end position="80"/>
    </location>
</feature>
<dbReference type="PANTHER" id="PTHR10492:SF92">
    <property type="entry name" value="ATP-DEPENDENT DNA HELICASE"/>
    <property type="match status" value="1"/>
</dbReference>
<dbReference type="AlphaFoldDB" id="A0AAQ3THM9"/>
<sequence>MHTPSPTPHLEAQAPALCPISPRASAADVRHRRLRSTTRPRRRGPHAALAPTREPTGPRRHARQQSRTAAADAASTTDVAAEGDQDESNLRSPVIDAKERKRQRDRERYATLSVEKRNEINKKRREARQRNKGWSIMTVSSTADMDTGTQQLHQVETWLLVQSDPWFAEYLLRIEDGTEETNSCDEIRLPDEVCVPYTGSDIDLDGLIDCIFPRFDENMSNPSYITLRAMLSTRNDWVDMINMRMIGRFQGDQMVYHSFDSAVDDPHNYEFLNTLTPNLHTF</sequence>
<proteinExistence type="predicted"/>
<dbReference type="Proteomes" id="UP001341281">
    <property type="component" value="Chromosome 05"/>
</dbReference>
<evidence type="ECO:0008006" key="4">
    <source>
        <dbReference type="Google" id="ProtNLM"/>
    </source>
</evidence>
<protein>
    <recommendedName>
        <fullName evidence="4">ATP-dependent DNA helicase</fullName>
    </recommendedName>
</protein>
<keyword evidence="3" id="KW-1185">Reference proteome</keyword>
<dbReference type="PANTHER" id="PTHR10492">
    <property type="match status" value="1"/>
</dbReference>
<evidence type="ECO:0000256" key="1">
    <source>
        <dbReference type="SAM" id="MobiDB-lite"/>
    </source>
</evidence>
<feature type="compositionally biased region" description="Basic and acidic residues" evidence="1">
    <location>
        <begin position="96"/>
        <end position="109"/>
    </location>
</feature>